<comment type="function">
    <text evidence="15">Catalyzes cyanide-resistant oxygen consumption. May increase respiration when the cytochrome respiratory pathway is restricted, or in response to low temperatures.</text>
</comment>
<keyword evidence="7" id="KW-0999">Mitochondrion inner membrane</keyword>
<dbReference type="AlphaFoldDB" id="A0A1D2VES7"/>
<sequence>MLSIYSNQLMANQLPLILKTVSISSLKSINHLPIRLSKYDVSGKRFTTIIAEPQASFKGTSKDCIKHDSVHSLNSQNPDVLVNQNEEILTPPAFDHPAFTKQQMESITFEHRPAKTIRDKIALLGIKTLRTGFDIVTGYKHPKNKEEQLNPGIFAMTPEKWLTRFIFLESIAGIPGMVAGFLRHLHSLRLLKRDKAWVETLLDEAYNERMHLLTFIKIGKPGLITRSILYVGQGVFCNIFFLCYLFSPLTCHRFVGYLEEEAVATYSRCIEDIDYGLLKDFENYKVPEIAKSYWHMGENPTMRDLILYIRADEAKHREVNHTLANLKIQTGKDRNPFALKVKCDRPQPSHNLETHKGKGWERDEIVL</sequence>
<feature type="region of interest" description="Disordered" evidence="18">
    <location>
        <begin position="346"/>
        <end position="367"/>
    </location>
</feature>
<keyword evidence="4 17" id="KW-0679">Respiratory chain</keyword>
<feature type="binding site" evidence="16">
    <location>
        <position position="316"/>
    </location>
    <ligand>
        <name>Fe cation</name>
        <dbReference type="ChEBI" id="CHEBI:24875"/>
        <label>2</label>
    </ligand>
</feature>
<dbReference type="GO" id="GO:0010230">
    <property type="term" value="P:alternative respiration"/>
    <property type="evidence" value="ECO:0007669"/>
    <property type="project" value="TreeGrafter"/>
</dbReference>
<evidence type="ECO:0000256" key="1">
    <source>
        <dbReference type="ARBA" id="ARBA00004273"/>
    </source>
</evidence>
<keyword evidence="13" id="KW-0496">Mitochondrion</keyword>
<keyword evidence="14 17" id="KW-0472">Membrane</keyword>
<feature type="binding site" evidence="16">
    <location>
        <position position="313"/>
    </location>
    <ligand>
        <name>Fe cation</name>
        <dbReference type="ChEBI" id="CHEBI:24875"/>
        <label>1</label>
    </ligand>
</feature>
<evidence type="ECO:0000256" key="10">
    <source>
        <dbReference type="ARBA" id="ARBA00022989"/>
    </source>
</evidence>
<keyword evidence="9 17" id="KW-0249">Electron transport</keyword>
<evidence type="ECO:0000256" key="5">
    <source>
        <dbReference type="ARBA" id="ARBA00022692"/>
    </source>
</evidence>
<feature type="binding site" evidence="16">
    <location>
        <position position="208"/>
    </location>
    <ligand>
        <name>Fe cation</name>
        <dbReference type="ChEBI" id="CHEBI:24875"/>
        <label>2</label>
    </ligand>
</feature>
<proteinExistence type="inferred from homology"/>
<name>A0A1D2VES7_9ASCO</name>
<dbReference type="GeneID" id="30967192"/>
<dbReference type="PIRSF" id="PIRSF005229">
    <property type="entry name" value="AOX"/>
    <property type="match status" value="1"/>
</dbReference>
<organism evidence="19 20">
    <name type="scientific">Ascoidea rubescens DSM 1968</name>
    <dbReference type="NCBI Taxonomy" id="1344418"/>
    <lineage>
        <taxon>Eukaryota</taxon>
        <taxon>Fungi</taxon>
        <taxon>Dikarya</taxon>
        <taxon>Ascomycota</taxon>
        <taxon>Saccharomycotina</taxon>
        <taxon>Saccharomycetes</taxon>
        <taxon>Ascoideaceae</taxon>
        <taxon>Ascoidea</taxon>
    </lineage>
</organism>
<keyword evidence="6 16" id="KW-0479">Metal-binding</keyword>
<evidence type="ECO:0000256" key="7">
    <source>
        <dbReference type="ARBA" id="ARBA00022792"/>
    </source>
</evidence>
<dbReference type="GO" id="GO:0005743">
    <property type="term" value="C:mitochondrial inner membrane"/>
    <property type="evidence" value="ECO:0007669"/>
    <property type="project" value="UniProtKB-SubCell"/>
</dbReference>
<dbReference type="PANTHER" id="PTHR31803">
    <property type="entry name" value="ALTERNATIVE OXIDASE"/>
    <property type="match status" value="1"/>
</dbReference>
<dbReference type="PANTHER" id="PTHR31803:SF3">
    <property type="entry name" value="ALTERNATIVE OXIDASE"/>
    <property type="match status" value="1"/>
</dbReference>
<evidence type="ECO:0000313" key="19">
    <source>
        <dbReference type="EMBL" id="ODV60119.1"/>
    </source>
</evidence>
<dbReference type="Pfam" id="PF01786">
    <property type="entry name" value="AOX"/>
    <property type="match status" value="1"/>
</dbReference>
<comment type="similarity">
    <text evidence="2 17">Belongs to the alternative oxidase family.</text>
</comment>
<reference evidence="20" key="1">
    <citation type="submission" date="2016-05" db="EMBL/GenBank/DDBJ databases">
        <title>Comparative genomics of biotechnologically important yeasts.</title>
        <authorList>
            <consortium name="DOE Joint Genome Institute"/>
            <person name="Riley R."/>
            <person name="Haridas S."/>
            <person name="Wolfe K.H."/>
            <person name="Lopes M.R."/>
            <person name="Hittinger C.T."/>
            <person name="Goker M."/>
            <person name="Salamov A."/>
            <person name="Wisecaver J."/>
            <person name="Long T.M."/>
            <person name="Aerts A.L."/>
            <person name="Barry K."/>
            <person name="Choi C."/>
            <person name="Clum A."/>
            <person name="Coughlan A.Y."/>
            <person name="Deshpande S."/>
            <person name="Douglass A.P."/>
            <person name="Hanson S.J."/>
            <person name="Klenk H.-P."/>
            <person name="Labutti K."/>
            <person name="Lapidus A."/>
            <person name="Lindquist E."/>
            <person name="Lipzen A."/>
            <person name="Meier-Kolthoff J.P."/>
            <person name="Ohm R.A."/>
            <person name="Otillar R.P."/>
            <person name="Pangilinan J."/>
            <person name="Peng Y."/>
            <person name="Rokas A."/>
            <person name="Rosa C.A."/>
            <person name="Scheuner C."/>
            <person name="Sibirny A.A."/>
            <person name="Slot J.C."/>
            <person name="Stielow J.B."/>
            <person name="Sun H."/>
            <person name="Kurtzman C.P."/>
            <person name="Blackwell M."/>
            <person name="Grigoriev I.V."/>
            <person name="Jeffries T.W."/>
        </authorList>
    </citation>
    <scope>NUCLEOTIDE SEQUENCE [LARGE SCALE GENOMIC DNA]</scope>
    <source>
        <strain evidence="20">DSM 1968</strain>
    </source>
</reference>
<evidence type="ECO:0000256" key="4">
    <source>
        <dbReference type="ARBA" id="ARBA00022660"/>
    </source>
</evidence>
<keyword evidence="8" id="KW-0809">Transit peptide</keyword>
<evidence type="ECO:0000256" key="14">
    <source>
        <dbReference type="ARBA" id="ARBA00023136"/>
    </source>
</evidence>
<dbReference type="Gene3D" id="1.20.1260.140">
    <property type="entry name" value="Alternative oxidase"/>
    <property type="match status" value="1"/>
</dbReference>
<evidence type="ECO:0000256" key="9">
    <source>
        <dbReference type="ARBA" id="ARBA00022982"/>
    </source>
</evidence>
<dbReference type="GO" id="GO:0009916">
    <property type="term" value="F:alternative oxidase activity"/>
    <property type="evidence" value="ECO:0007669"/>
    <property type="project" value="UniProtKB-UniRule"/>
</dbReference>
<dbReference type="GO" id="GO:0046872">
    <property type="term" value="F:metal ion binding"/>
    <property type="evidence" value="ECO:0007669"/>
    <property type="project" value="UniProtKB-UniRule"/>
</dbReference>
<keyword evidence="10" id="KW-1133">Transmembrane helix</keyword>
<dbReference type="Proteomes" id="UP000095038">
    <property type="component" value="Unassembled WGS sequence"/>
</dbReference>
<evidence type="ECO:0000256" key="18">
    <source>
        <dbReference type="SAM" id="MobiDB-lite"/>
    </source>
</evidence>
<dbReference type="RefSeq" id="XP_020046426.1">
    <property type="nucleotide sequence ID" value="XM_020193556.1"/>
</dbReference>
<accession>A0A1D2VES7</accession>
<evidence type="ECO:0000256" key="12">
    <source>
        <dbReference type="ARBA" id="ARBA00023004"/>
    </source>
</evidence>
<dbReference type="InterPro" id="IPR002680">
    <property type="entry name" value="AOX"/>
</dbReference>
<evidence type="ECO:0000256" key="16">
    <source>
        <dbReference type="PIRSR" id="PIRSR005229-1"/>
    </source>
</evidence>
<dbReference type="FunFam" id="1.20.1260.140:FF:000002">
    <property type="entry name" value="Alternative oxidase"/>
    <property type="match status" value="1"/>
</dbReference>
<comment type="subcellular location">
    <subcellularLocation>
        <location evidence="1">Mitochondrion inner membrane</location>
    </subcellularLocation>
</comment>
<dbReference type="OrthoDB" id="16906at2759"/>
<evidence type="ECO:0000256" key="6">
    <source>
        <dbReference type="ARBA" id="ARBA00022723"/>
    </source>
</evidence>
<feature type="binding site" evidence="16">
    <location>
        <position position="211"/>
    </location>
    <ligand>
        <name>Fe cation</name>
        <dbReference type="ChEBI" id="CHEBI:24875"/>
        <label>1</label>
    </ligand>
</feature>
<evidence type="ECO:0000256" key="2">
    <source>
        <dbReference type="ARBA" id="ARBA00008388"/>
    </source>
</evidence>
<evidence type="ECO:0000256" key="3">
    <source>
        <dbReference type="ARBA" id="ARBA00022448"/>
    </source>
</evidence>
<keyword evidence="20" id="KW-1185">Reference proteome</keyword>
<keyword evidence="3" id="KW-0813">Transport</keyword>
<dbReference type="EMBL" id="KV454483">
    <property type="protein sequence ID" value="ODV60119.1"/>
    <property type="molecule type" value="Genomic_DNA"/>
</dbReference>
<feature type="binding site" evidence="16">
    <location>
        <position position="313"/>
    </location>
    <ligand>
        <name>Fe cation</name>
        <dbReference type="ChEBI" id="CHEBI:24875"/>
        <label>2</label>
    </ligand>
</feature>
<dbReference type="InParanoid" id="A0A1D2VES7"/>
<keyword evidence="5 17" id="KW-0812">Transmembrane</keyword>
<dbReference type="STRING" id="1344418.A0A1D2VES7"/>
<evidence type="ECO:0000256" key="8">
    <source>
        <dbReference type="ARBA" id="ARBA00022946"/>
    </source>
</evidence>
<protein>
    <recommendedName>
        <fullName evidence="17">Alternative oxidase</fullName>
        <ecNumber evidence="17">1.-.-.-</ecNumber>
    </recommendedName>
</protein>
<feature type="binding site" evidence="16">
    <location>
        <position position="169"/>
    </location>
    <ligand>
        <name>Fe cation</name>
        <dbReference type="ChEBI" id="CHEBI:24875"/>
        <label>1</label>
    </ligand>
</feature>
<evidence type="ECO:0000256" key="15">
    <source>
        <dbReference type="ARBA" id="ARBA00025285"/>
    </source>
</evidence>
<feature type="binding site" evidence="16">
    <location>
        <position position="208"/>
    </location>
    <ligand>
        <name>Fe cation</name>
        <dbReference type="ChEBI" id="CHEBI:24875"/>
        <label>1</label>
    </ligand>
</feature>
<feature type="binding site" evidence="16">
    <location>
        <position position="259"/>
    </location>
    <ligand>
        <name>Fe cation</name>
        <dbReference type="ChEBI" id="CHEBI:24875"/>
        <label>2</label>
    </ligand>
</feature>
<keyword evidence="11 17" id="KW-0560">Oxidoreductase</keyword>
<evidence type="ECO:0000256" key="13">
    <source>
        <dbReference type="ARBA" id="ARBA00023128"/>
    </source>
</evidence>
<dbReference type="EC" id="1.-.-.-" evidence="17"/>
<gene>
    <name evidence="19" type="ORF">ASCRUDRAFT_76630</name>
</gene>
<comment type="cofactor">
    <cofactor evidence="16 17">
        <name>Fe cation</name>
        <dbReference type="ChEBI" id="CHEBI:24875"/>
    </cofactor>
    <text evidence="16 17">Binds 2 iron ions per subunit.</text>
</comment>
<evidence type="ECO:0000313" key="20">
    <source>
        <dbReference type="Proteomes" id="UP000095038"/>
    </source>
</evidence>
<keyword evidence="12 16" id="KW-0408">Iron</keyword>
<dbReference type="GO" id="GO:0098803">
    <property type="term" value="C:respiratory chain complex"/>
    <property type="evidence" value="ECO:0007669"/>
    <property type="project" value="UniProtKB-UniRule"/>
</dbReference>
<dbReference type="InterPro" id="IPR038659">
    <property type="entry name" value="AOX_sf"/>
</dbReference>
<evidence type="ECO:0000256" key="11">
    <source>
        <dbReference type="ARBA" id="ARBA00023002"/>
    </source>
</evidence>
<evidence type="ECO:0000256" key="17">
    <source>
        <dbReference type="RuleBase" id="RU003779"/>
    </source>
</evidence>